<accession>A0A2W5BHZ7</accession>
<proteinExistence type="predicted"/>
<comment type="caution">
    <text evidence="2">The sequence shown here is derived from an EMBL/GenBank/DDBJ whole genome shotgun (WGS) entry which is preliminary data.</text>
</comment>
<evidence type="ECO:0000313" key="2">
    <source>
        <dbReference type="EMBL" id="PZO80788.1"/>
    </source>
</evidence>
<protein>
    <submittedName>
        <fullName evidence="2">Uncharacterized protein</fullName>
    </submittedName>
</protein>
<evidence type="ECO:0000313" key="3">
    <source>
        <dbReference type="Proteomes" id="UP000248614"/>
    </source>
</evidence>
<dbReference type="EMBL" id="QFNF01000002">
    <property type="protein sequence ID" value="PZO80788.1"/>
    <property type="molecule type" value="Genomic_DNA"/>
</dbReference>
<gene>
    <name evidence="2" type="ORF">DI632_01020</name>
</gene>
<evidence type="ECO:0000256" key="1">
    <source>
        <dbReference type="SAM" id="MobiDB-lite"/>
    </source>
</evidence>
<sequence>MQRLRVGATGLVLVVLLIVLASALFRSAIDEAPIGEDVATVEEQANVALANLAAPGNPDEPLAELGISPGAAPGANTVLPEAR</sequence>
<organism evidence="2 3">
    <name type="scientific">Sphingomonas hengshuiensis</name>
    <dbReference type="NCBI Taxonomy" id="1609977"/>
    <lineage>
        <taxon>Bacteria</taxon>
        <taxon>Pseudomonadati</taxon>
        <taxon>Pseudomonadota</taxon>
        <taxon>Alphaproteobacteria</taxon>
        <taxon>Sphingomonadales</taxon>
        <taxon>Sphingomonadaceae</taxon>
        <taxon>Sphingomonas</taxon>
    </lineage>
</organism>
<dbReference type="AlphaFoldDB" id="A0A2W5BHZ7"/>
<feature type="region of interest" description="Disordered" evidence="1">
    <location>
        <begin position="62"/>
        <end position="83"/>
    </location>
</feature>
<dbReference type="Proteomes" id="UP000248614">
    <property type="component" value="Unassembled WGS sequence"/>
</dbReference>
<reference evidence="2 3" key="1">
    <citation type="submission" date="2017-08" db="EMBL/GenBank/DDBJ databases">
        <title>Infants hospitalized years apart are colonized by the same room-sourced microbial strains.</title>
        <authorList>
            <person name="Brooks B."/>
            <person name="Olm M.R."/>
            <person name="Firek B.A."/>
            <person name="Baker R."/>
            <person name="Thomas B.C."/>
            <person name="Morowitz M.J."/>
            <person name="Banfield J.F."/>
        </authorList>
    </citation>
    <scope>NUCLEOTIDE SEQUENCE [LARGE SCALE GENOMIC DNA]</scope>
    <source>
        <strain evidence="2">S2_018_000_R3_110</strain>
    </source>
</reference>
<name>A0A2W5BHZ7_9SPHN</name>